<dbReference type="EMBL" id="FNEV01000001">
    <property type="protein sequence ID" value="SDI95403.1"/>
    <property type="molecule type" value="Genomic_DNA"/>
</dbReference>
<accession>A0A1G8PSG5</accession>
<sequence length="263" mass="30814">MKRVLMLPLILTLVFGVVIIQTKPSSRPVVKHFPLVEKEDIFQTAETSLSRNDETLSWKLLSRSYSPQYLRQDMSLLFLNGFLKGAMNEWKNNDREIKKITSFPLHQKDKGKWEAISFHHAEIHNDTIHSAYTLSEDTVYTGEGSPEQWEAATEKRIRKEWDRLLEHFNIDSEDYYEVPLTDVELLENRLSPLPEQTRKEIISRLWEGIYKEFVLPSLTSDDFRSVIPLLLLDRKQTHLLVLFTGEDKREQQLIQYYDGASSS</sequence>
<proteinExistence type="predicted"/>
<protein>
    <submittedName>
        <fullName evidence="1">Uncharacterized protein</fullName>
    </submittedName>
</protein>
<evidence type="ECO:0000313" key="1">
    <source>
        <dbReference type="EMBL" id="SDI95403.1"/>
    </source>
</evidence>
<reference evidence="2" key="1">
    <citation type="submission" date="2016-10" db="EMBL/GenBank/DDBJ databases">
        <authorList>
            <person name="Varghese N."/>
            <person name="Submissions S."/>
        </authorList>
    </citation>
    <scope>NUCLEOTIDE SEQUENCE [LARGE SCALE GENOMIC DNA]</scope>
    <source>
        <strain evidence="2">DSM 4771</strain>
    </source>
</reference>
<organism evidence="1 2">
    <name type="scientific">Salimicrobium halophilum</name>
    <dbReference type="NCBI Taxonomy" id="86666"/>
    <lineage>
        <taxon>Bacteria</taxon>
        <taxon>Bacillati</taxon>
        <taxon>Bacillota</taxon>
        <taxon>Bacilli</taxon>
        <taxon>Bacillales</taxon>
        <taxon>Bacillaceae</taxon>
        <taxon>Salimicrobium</taxon>
    </lineage>
</organism>
<dbReference type="OrthoDB" id="2959394at2"/>
<gene>
    <name evidence="1" type="ORF">SAMN04490247_0171</name>
</gene>
<dbReference type="Proteomes" id="UP000199225">
    <property type="component" value="Unassembled WGS sequence"/>
</dbReference>
<keyword evidence="2" id="KW-1185">Reference proteome</keyword>
<dbReference type="RefSeq" id="WP_093190889.1">
    <property type="nucleotide sequence ID" value="NZ_FNEV01000001.1"/>
</dbReference>
<dbReference type="STRING" id="86666.SAMN04490247_0171"/>
<evidence type="ECO:0000313" key="2">
    <source>
        <dbReference type="Proteomes" id="UP000199225"/>
    </source>
</evidence>
<name>A0A1G8PSG5_9BACI</name>
<dbReference type="AlphaFoldDB" id="A0A1G8PSG5"/>